<dbReference type="AlphaFoldDB" id="A0A212F0L5"/>
<evidence type="ECO:0000313" key="2">
    <source>
        <dbReference type="Proteomes" id="UP000007151"/>
    </source>
</evidence>
<comment type="caution">
    <text evidence="1">The sequence shown here is derived from an EMBL/GenBank/DDBJ whole genome shotgun (WGS) entry which is preliminary data.</text>
</comment>
<evidence type="ECO:0000313" key="1">
    <source>
        <dbReference type="EMBL" id="OWR47272.1"/>
    </source>
</evidence>
<name>A0A212F0L5_DANPL</name>
<dbReference type="EMBL" id="AGBW02011073">
    <property type="protein sequence ID" value="OWR47272.1"/>
    <property type="molecule type" value="Genomic_DNA"/>
</dbReference>
<reference evidence="1 2" key="1">
    <citation type="journal article" date="2011" name="Cell">
        <title>The monarch butterfly genome yields insights into long-distance migration.</title>
        <authorList>
            <person name="Zhan S."/>
            <person name="Merlin C."/>
            <person name="Boore J.L."/>
            <person name="Reppert S.M."/>
        </authorList>
    </citation>
    <scope>NUCLEOTIDE SEQUENCE [LARGE SCALE GENOMIC DNA]</scope>
    <source>
        <strain evidence="1">F-2</strain>
    </source>
</reference>
<organism evidence="1 2">
    <name type="scientific">Danaus plexippus plexippus</name>
    <dbReference type="NCBI Taxonomy" id="278856"/>
    <lineage>
        <taxon>Eukaryota</taxon>
        <taxon>Metazoa</taxon>
        <taxon>Ecdysozoa</taxon>
        <taxon>Arthropoda</taxon>
        <taxon>Hexapoda</taxon>
        <taxon>Insecta</taxon>
        <taxon>Pterygota</taxon>
        <taxon>Neoptera</taxon>
        <taxon>Endopterygota</taxon>
        <taxon>Lepidoptera</taxon>
        <taxon>Glossata</taxon>
        <taxon>Ditrysia</taxon>
        <taxon>Papilionoidea</taxon>
        <taxon>Nymphalidae</taxon>
        <taxon>Danainae</taxon>
        <taxon>Danaini</taxon>
        <taxon>Danaina</taxon>
        <taxon>Danaus</taxon>
        <taxon>Danaus</taxon>
    </lineage>
</organism>
<keyword evidence="2" id="KW-1185">Reference proteome</keyword>
<dbReference type="Proteomes" id="UP000007151">
    <property type="component" value="Unassembled WGS sequence"/>
</dbReference>
<proteinExistence type="predicted"/>
<gene>
    <name evidence="1" type="ORF">KGM_207593</name>
</gene>
<accession>A0A212F0L5</accession>
<dbReference type="KEGG" id="dpl:KGM_207593"/>
<protein>
    <submittedName>
        <fullName evidence="1">Uncharacterized protein</fullName>
    </submittedName>
</protein>
<dbReference type="InParanoid" id="A0A212F0L5"/>
<sequence length="21" mass="2537">METYISVLRSSYTLFTILDRK</sequence>